<dbReference type="Pfam" id="PF06348">
    <property type="entry name" value="DUF1059"/>
    <property type="match status" value="1"/>
</dbReference>
<sequence>MVYYFCCANLGNDCDWEAYADTLDELIKYTEEHLIDDHQIEKLTVKQRSLIEKTIDEIEEDEEIFDDDYEEEDW</sequence>
<gene>
    <name evidence="1" type="ORF">NEF87_000093</name>
</gene>
<evidence type="ECO:0000313" key="2">
    <source>
        <dbReference type="Proteomes" id="UP001208689"/>
    </source>
</evidence>
<dbReference type="InterPro" id="IPR009409">
    <property type="entry name" value="DUF1059"/>
</dbReference>
<evidence type="ECO:0000313" key="1">
    <source>
        <dbReference type="EMBL" id="UYP43808.1"/>
    </source>
</evidence>
<protein>
    <recommendedName>
        <fullName evidence="3">DUF1059 domain-containing protein</fullName>
    </recommendedName>
</protein>
<accession>A0ABY6HJW4</accession>
<dbReference type="Proteomes" id="UP001208689">
    <property type="component" value="Chromosome"/>
</dbReference>
<reference evidence="1" key="1">
    <citation type="submission" date="2022-09" db="EMBL/GenBank/DDBJ databases">
        <title>Actin cytoskeleton and complex cell architecture in an #Asgard archaeon.</title>
        <authorList>
            <person name="Ponce Toledo R.I."/>
            <person name="Schleper C."/>
            <person name="Rodrigues Oliveira T."/>
            <person name="Wollweber F."/>
            <person name="Xu J."/>
            <person name="Rittmann S."/>
            <person name="Klingl A."/>
            <person name="Pilhofer M."/>
        </authorList>
    </citation>
    <scope>NUCLEOTIDE SEQUENCE</scope>
    <source>
        <strain evidence="1">B-35</strain>
    </source>
</reference>
<keyword evidence="2" id="KW-1185">Reference proteome</keyword>
<name>A0ABY6HJW4_9ARCH</name>
<proteinExistence type="predicted"/>
<organism evidence="1 2">
    <name type="scientific">Candidatus Lokiarchaeum ossiferum</name>
    <dbReference type="NCBI Taxonomy" id="2951803"/>
    <lineage>
        <taxon>Archaea</taxon>
        <taxon>Promethearchaeati</taxon>
        <taxon>Promethearchaeota</taxon>
        <taxon>Promethearchaeia</taxon>
        <taxon>Promethearchaeales</taxon>
        <taxon>Promethearchaeaceae</taxon>
        <taxon>Candidatus Lokiarchaeum</taxon>
    </lineage>
</organism>
<dbReference type="EMBL" id="CP104013">
    <property type="protein sequence ID" value="UYP43808.1"/>
    <property type="molecule type" value="Genomic_DNA"/>
</dbReference>
<evidence type="ECO:0008006" key="3">
    <source>
        <dbReference type="Google" id="ProtNLM"/>
    </source>
</evidence>